<dbReference type="SUPFAM" id="SSF89155">
    <property type="entry name" value="TorD-like"/>
    <property type="match status" value="1"/>
</dbReference>
<dbReference type="PANTHER" id="PTHR34227">
    <property type="entry name" value="CHAPERONE PROTEIN YCDY"/>
    <property type="match status" value="1"/>
</dbReference>
<reference evidence="2" key="1">
    <citation type="submission" date="2020-04" db="EMBL/GenBank/DDBJ databases">
        <title>Deep metagenomics examines the oral microbiome during advanced dental caries in children, revealing novel taxa and co-occurrences with host molecules.</title>
        <authorList>
            <person name="Baker J.L."/>
            <person name="Morton J.T."/>
            <person name="Dinis M."/>
            <person name="Alvarez R."/>
            <person name="Tran N.C."/>
            <person name="Knight R."/>
            <person name="Edlund A."/>
        </authorList>
    </citation>
    <scope>NUCLEOTIDE SEQUENCE</scope>
    <source>
        <strain evidence="2">JCVI_32_bin.24</strain>
    </source>
</reference>
<dbReference type="Gene3D" id="1.10.3480.10">
    <property type="entry name" value="TorD-like"/>
    <property type="match status" value="1"/>
</dbReference>
<evidence type="ECO:0000313" key="3">
    <source>
        <dbReference type="Proteomes" id="UP000718593"/>
    </source>
</evidence>
<dbReference type="Proteomes" id="UP000718593">
    <property type="component" value="Unassembled WGS sequence"/>
</dbReference>
<gene>
    <name evidence="2" type="ORF">HXL68_15320</name>
</gene>
<organism evidence="2 3">
    <name type="scientific">Dechloromonas agitata</name>
    <dbReference type="NCBI Taxonomy" id="73030"/>
    <lineage>
        <taxon>Bacteria</taxon>
        <taxon>Pseudomonadati</taxon>
        <taxon>Pseudomonadota</taxon>
        <taxon>Betaproteobacteria</taxon>
        <taxon>Rhodocyclales</taxon>
        <taxon>Azonexaceae</taxon>
        <taxon>Dechloromonas</taxon>
    </lineage>
</organism>
<sequence length="239" mass="26653">MASELLAALADDLEQLIRLHDRELDAETLAALRSADFPHGLALPPAGEAGHQAYANMAAVLAEPTSLDELAADYAAIYLNNSLGASPYESVWLSDDHLACAAPMFELRELYAAAGLQATDWRRRFDDHVVLQLHYLRQVFLAPSFLADDTARFIDEHLGYWFPDFAQRVSLFCATPFYAALAELTHVWLLRLRGVLDEIYDLPVPSRDEMTARINRKLALDKAEVAPIRFMPGAQGPSW</sequence>
<dbReference type="InterPro" id="IPR020945">
    <property type="entry name" value="DMSO/NO3_reduct_chaperone"/>
</dbReference>
<keyword evidence="1" id="KW-0143">Chaperone</keyword>
<evidence type="ECO:0000313" key="2">
    <source>
        <dbReference type="EMBL" id="MBF1166396.1"/>
    </source>
</evidence>
<dbReference type="PANTHER" id="PTHR34227:SF11">
    <property type="entry name" value="CHAPERONE PROTEIN TORD"/>
    <property type="match status" value="1"/>
</dbReference>
<comment type="caution">
    <text evidence="2">The sequence shown here is derived from an EMBL/GenBank/DDBJ whole genome shotgun (WGS) entry which is preliminary data.</text>
</comment>
<evidence type="ECO:0000256" key="1">
    <source>
        <dbReference type="ARBA" id="ARBA00023186"/>
    </source>
</evidence>
<accession>A0A930G0M5</accession>
<dbReference type="InterPro" id="IPR050289">
    <property type="entry name" value="TorD/DmsD_chaperones"/>
</dbReference>
<dbReference type="Pfam" id="PF02613">
    <property type="entry name" value="Nitrate_red_del"/>
    <property type="match status" value="1"/>
</dbReference>
<proteinExistence type="predicted"/>
<protein>
    <submittedName>
        <fullName evidence="2">Molecular chaperone TorD family protein</fullName>
    </submittedName>
</protein>
<dbReference type="EMBL" id="JABZMI010000440">
    <property type="protein sequence ID" value="MBF1166396.1"/>
    <property type="molecule type" value="Genomic_DNA"/>
</dbReference>
<dbReference type="InterPro" id="IPR036411">
    <property type="entry name" value="TorD-like_sf"/>
</dbReference>
<dbReference type="AlphaFoldDB" id="A0A930G0M5"/>
<name>A0A930G0M5_9RHOO</name>